<gene>
    <name evidence="2" type="ORF">IAE60_06835</name>
</gene>
<protein>
    <submittedName>
        <fullName evidence="2">Lipase</fullName>
    </submittedName>
</protein>
<accession>A0A7G9TG95</accession>
<dbReference type="InterPro" id="IPR029058">
    <property type="entry name" value="AB_hydrolase_fold"/>
</dbReference>
<dbReference type="SUPFAM" id="SSF53474">
    <property type="entry name" value="alpha/beta-Hydrolases"/>
    <property type="match status" value="1"/>
</dbReference>
<dbReference type="Pfam" id="PF26363">
    <property type="entry name" value="Phospholipase-like"/>
    <property type="match status" value="1"/>
</dbReference>
<evidence type="ECO:0000313" key="2">
    <source>
        <dbReference type="EMBL" id="QNN79120.1"/>
    </source>
</evidence>
<dbReference type="EMBL" id="CP060731">
    <property type="protein sequence ID" value="QNN79120.1"/>
    <property type="molecule type" value="Genomic_DNA"/>
</dbReference>
<organism evidence="2 3">
    <name type="scientific">Pseudoxanthomonas mexicana</name>
    <dbReference type="NCBI Taxonomy" id="128785"/>
    <lineage>
        <taxon>Bacteria</taxon>
        <taxon>Pseudomonadati</taxon>
        <taxon>Pseudomonadota</taxon>
        <taxon>Gammaproteobacteria</taxon>
        <taxon>Lysobacterales</taxon>
        <taxon>Lysobacteraceae</taxon>
        <taxon>Pseudoxanthomonas</taxon>
    </lineage>
</organism>
<sequence>MGLTPQQYAYLADHSYDRGGQMQDLLNKDVVIGGERYRVIDHVDNPRTGYQGTVYQHEASGAVVAAHRGTEFGREAFRDGVVADGGMVFARTNSQAADAVELTRRAVEYAERQGREPGRTVPEVTVTGHSLGGTLAQVSAHHFDLRGQTFNAYGAASLDRRIPEGGDRVTNHVMAVDAVSSASPHYGQVRIYATAQEIETLHRTGYHDNMLRDLLQRDMPLTASVMSADSHSMHNFLPVDGEGRADRSALSDPQARGLAEDHRGIIADYRDDVGDLRRSVTVAARGPLGLVLDGIDRVRGPLAPGEPAAQEVRRPTGSPQATPGPSVTSTAPAVWQPSPEIERLLAAAREGSPAALQTAQQGLQASALGQAWHARVDAHQQALDAQQRVAAPAAEPRTQAPLDIAR</sequence>
<dbReference type="GeneID" id="81470675"/>
<dbReference type="AlphaFoldDB" id="A0A7G9TG95"/>
<evidence type="ECO:0000313" key="3">
    <source>
        <dbReference type="Proteomes" id="UP000515838"/>
    </source>
</evidence>
<feature type="region of interest" description="Disordered" evidence="1">
    <location>
        <begin position="383"/>
        <end position="406"/>
    </location>
</feature>
<proteinExistence type="predicted"/>
<dbReference type="Proteomes" id="UP000515838">
    <property type="component" value="Chromosome"/>
</dbReference>
<feature type="region of interest" description="Disordered" evidence="1">
    <location>
        <begin position="301"/>
        <end position="333"/>
    </location>
</feature>
<reference evidence="2 3" key="1">
    <citation type="submission" date="2020-08" db="EMBL/GenBank/DDBJ databases">
        <title>Streptomycin Non-resistant strain, P. mexicana.</title>
        <authorList>
            <person name="Ganesh-Kumar S."/>
            <person name="Zhe T."/>
            <person name="Yu Z."/>
            <person name="Min Y."/>
        </authorList>
    </citation>
    <scope>NUCLEOTIDE SEQUENCE [LARGE SCALE GENOMIC DNA]</scope>
    <source>
        <strain evidence="2 3">GTZY2</strain>
    </source>
</reference>
<dbReference type="RefSeq" id="WP_187574314.1">
    <property type="nucleotide sequence ID" value="NZ_CP060731.1"/>
</dbReference>
<feature type="compositionally biased region" description="Polar residues" evidence="1">
    <location>
        <begin position="317"/>
        <end position="331"/>
    </location>
</feature>
<evidence type="ECO:0000256" key="1">
    <source>
        <dbReference type="SAM" id="MobiDB-lite"/>
    </source>
</evidence>
<dbReference type="Gene3D" id="3.40.50.1820">
    <property type="entry name" value="alpha/beta hydrolase"/>
    <property type="match status" value="1"/>
</dbReference>
<name>A0A7G9TG95_PSEMX</name>